<dbReference type="NCBIfam" id="TIGR00589">
    <property type="entry name" value="ogt"/>
    <property type="match status" value="1"/>
</dbReference>
<dbReference type="InterPro" id="IPR014048">
    <property type="entry name" value="MethylDNA_cys_MeTrfase_DNA-bd"/>
</dbReference>
<dbReference type="SUPFAM" id="SSF46767">
    <property type="entry name" value="Methylated DNA-protein cysteine methyltransferase, C-terminal domain"/>
    <property type="match status" value="1"/>
</dbReference>
<evidence type="ECO:0000256" key="1">
    <source>
        <dbReference type="ARBA" id="ARBA00001286"/>
    </source>
</evidence>
<accession>A0ABY2RLZ7</accession>
<sequence length="192" mass="20071">MDVGALTHTEPVPSLEFALFDTPVGRCAVVWGEQGVVGFQLPEGSDELTRERNARLFPDATEGDPDTSPAARRAIDGVLSLLAGEPDPLTDVQLDLRSVPDFDSRVYAVTRAIEPGATLTYGEVAARIGSPDAAQAVGQALGRNPIPILVPCHRVLAAGGKTGGFSAPGGAVTKRALLTIERAPGFDEPTLF</sequence>
<evidence type="ECO:0000313" key="8">
    <source>
        <dbReference type="EMBL" id="TJZ79322.1"/>
    </source>
</evidence>
<dbReference type="EMBL" id="SUMD01000003">
    <property type="protein sequence ID" value="TJZ79322.1"/>
    <property type="molecule type" value="Genomic_DNA"/>
</dbReference>
<keyword evidence="5" id="KW-0234">DNA repair</keyword>
<dbReference type="InterPro" id="IPR036631">
    <property type="entry name" value="MGMT_N_sf"/>
</dbReference>
<evidence type="ECO:0000256" key="4">
    <source>
        <dbReference type="ARBA" id="ARBA00022763"/>
    </source>
</evidence>
<reference evidence="8 9" key="1">
    <citation type="submission" date="2019-04" db="EMBL/GenBank/DDBJ databases">
        <title>Rhodococcus oryzae sp. nov., a novel actinomycete isolated from rhizosphere soil of rice (Oryza sativa L.).</title>
        <authorList>
            <person name="Li C."/>
        </authorList>
    </citation>
    <scope>NUCLEOTIDE SEQUENCE [LARGE SCALE GENOMIC DNA]</scope>
    <source>
        <strain evidence="8 9">NEAU-CX67</strain>
    </source>
</reference>
<dbReference type="Proteomes" id="UP000305109">
    <property type="component" value="Unassembled WGS sequence"/>
</dbReference>
<comment type="catalytic activity">
    <reaction evidence="1">
        <text>a 4-O-methyl-thymidine in DNA + L-cysteinyl-[protein] = a thymidine in DNA + S-methyl-L-cysteinyl-[protein]</text>
        <dbReference type="Rhea" id="RHEA:53428"/>
        <dbReference type="Rhea" id="RHEA-COMP:10131"/>
        <dbReference type="Rhea" id="RHEA-COMP:10132"/>
        <dbReference type="Rhea" id="RHEA-COMP:13555"/>
        <dbReference type="Rhea" id="RHEA-COMP:13556"/>
        <dbReference type="ChEBI" id="CHEBI:29950"/>
        <dbReference type="ChEBI" id="CHEBI:82612"/>
        <dbReference type="ChEBI" id="CHEBI:137386"/>
        <dbReference type="ChEBI" id="CHEBI:137387"/>
        <dbReference type="EC" id="2.1.1.63"/>
    </reaction>
</comment>
<protein>
    <submittedName>
        <fullName evidence="8">Methylated-DNA--[protein]-cysteine S-methyltransferase</fullName>
    </submittedName>
</protein>
<dbReference type="Gene3D" id="3.30.160.70">
    <property type="entry name" value="Methylated DNA-protein cysteine methyltransferase domain"/>
    <property type="match status" value="1"/>
</dbReference>
<evidence type="ECO:0000256" key="2">
    <source>
        <dbReference type="ARBA" id="ARBA00022603"/>
    </source>
</evidence>
<comment type="catalytic activity">
    <reaction evidence="6">
        <text>a 6-O-methyl-2'-deoxyguanosine in DNA + L-cysteinyl-[protein] = S-methyl-L-cysteinyl-[protein] + a 2'-deoxyguanosine in DNA</text>
        <dbReference type="Rhea" id="RHEA:24000"/>
        <dbReference type="Rhea" id="RHEA-COMP:10131"/>
        <dbReference type="Rhea" id="RHEA-COMP:10132"/>
        <dbReference type="Rhea" id="RHEA-COMP:11367"/>
        <dbReference type="Rhea" id="RHEA-COMP:11368"/>
        <dbReference type="ChEBI" id="CHEBI:29950"/>
        <dbReference type="ChEBI" id="CHEBI:82612"/>
        <dbReference type="ChEBI" id="CHEBI:85445"/>
        <dbReference type="ChEBI" id="CHEBI:85448"/>
        <dbReference type="EC" id="2.1.1.63"/>
    </reaction>
</comment>
<proteinExistence type="predicted"/>
<dbReference type="PANTHER" id="PTHR10815:SF5">
    <property type="entry name" value="METHYLATED-DNA--PROTEIN-CYSTEINE METHYLTRANSFERASE"/>
    <property type="match status" value="1"/>
</dbReference>
<dbReference type="SUPFAM" id="SSF53155">
    <property type="entry name" value="Methylated DNA-protein cysteine methyltransferase domain"/>
    <property type="match status" value="1"/>
</dbReference>
<dbReference type="CDD" id="cd06445">
    <property type="entry name" value="ATase"/>
    <property type="match status" value="1"/>
</dbReference>
<organism evidence="8 9">
    <name type="scientific">Rhodococcus oryzae</name>
    <dbReference type="NCBI Taxonomy" id="2571143"/>
    <lineage>
        <taxon>Bacteria</taxon>
        <taxon>Bacillati</taxon>
        <taxon>Actinomycetota</taxon>
        <taxon>Actinomycetes</taxon>
        <taxon>Mycobacteriales</taxon>
        <taxon>Nocardiaceae</taxon>
        <taxon>Rhodococcus</taxon>
    </lineage>
</organism>
<keyword evidence="9" id="KW-1185">Reference proteome</keyword>
<dbReference type="Pfam" id="PF01035">
    <property type="entry name" value="DNA_binding_1"/>
    <property type="match status" value="1"/>
</dbReference>
<keyword evidence="4" id="KW-0227">DNA damage</keyword>
<evidence type="ECO:0000313" key="9">
    <source>
        <dbReference type="Proteomes" id="UP000305109"/>
    </source>
</evidence>
<dbReference type="RefSeq" id="WP_136908333.1">
    <property type="nucleotide sequence ID" value="NZ_SUMD01000003.1"/>
</dbReference>
<feature type="domain" description="Methylated-DNA-[protein]-cysteine S-methyltransferase DNA binding" evidence="7">
    <location>
        <begin position="101"/>
        <end position="182"/>
    </location>
</feature>
<dbReference type="InterPro" id="IPR036217">
    <property type="entry name" value="MethylDNA_cys_MeTrfase_DNAb"/>
</dbReference>
<dbReference type="PANTHER" id="PTHR10815">
    <property type="entry name" value="METHYLATED-DNA--PROTEIN-CYSTEINE METHYLTRANSFERASE"/>
    <property type="match status" value="1"/>
</dbReference>
<dbReference type="InterPro" id="IPR036388">
    <property type="entry name" value="WH-like_DNA-bd_sf"/>
</dbReference>
<gene>
    <name evidence="8" type="ORF">FCG67_06685</name>
</gene>
<keyword evidence="2" id="KW-0489">Methyltransferase</keyword>
<dbReference type="InterPro" id="IPR001497">
    <property type="entry name" value="MethylDNA_cys_MeTrfase_AS"/>
</dbReference>
<comment type="caution">
    <text evidence="8">The sequence shown here is derived from an EMBL/GenBank/DDBJ whole genome shotgun (WGS) entry which is preliminary data.</text>
</comment>
<keyword evidence="3" id="KW-0808">Transferase</keyword>
<evidence type="ECO:0000256" key="6">
    <source>
        <dbReference type="ARBA" id="ARBA00049348"/>
    </source>
</evidence>
<dbReference type="Gene3D" id="1.10.10.10">
    <property type="entry name" value="Winged helix-like DNA-binding domain superfamily/Winged helix DNA-binding domain"/>
    <property type="match status" value="1"/>
</dbReference>
<evidence type="ECO:0000256" key="3">
    <source>
        <dbReference type="ARBA" id="ARBA00022679"/>
    </source>
</evidence>
<evidence type="ECO:0000259" key="7">
    <source>
        <dbReference type="Pfam" id="PF01035"/>
    </source>
</evidence>
<evidence type="ECO:0000256" key="5">
    <source>
        <dbReference type="ARBA" id="ARBA00023204"/>
    </source>
</evidence>
<dbReference type="PROSITE" id="PS00374">
    <property type="entry name" value="MGMT"/>
    <property type="match status" value="1"/>
</dbReference>
<name>A0ABY2RLZ7_9NOCA</name>